<dbReference type="Proteomes" id="UP001597319">
    <property type="component" value="Unassembled WGS sequence"/>
</dbReference>
<gene>
    <name evidence="3" type="ORF">ACFSR1_13860</name>
</gene>
<accession>A0ABW5LHJ3</accession>
<proteinExistence type="inferred from homology"/>
<dbReference type="SUPFAM" id="SSF52833">
    <property type="entry name" value="Thioredoxin-like"/>
    <property type="match status" value="1"/>
</dbReference>
<dbReference type="PROSITE" id="PS51353">
    <property type="entry name" value="ARSC"/>
    <property type="match status" value="1"/>
</dbReference>
<protein>
    <submittedName>
        <fullName evidence="3">Arsenate reductase family protein</fullName>
    </submittedName>
</protein>
<sequence length="117" mass="13537">MKKIYHLSTCDTCKRILNELNPSSDFVLQDIKSEAIAPEQLEEMKSMAGSYESLFSKRARLYKERDLKNKSLTEEDYKNLILEHYTFLKRPVILYNNQIFIGNSKKVVEAANTAING</sequence>
<evidence type="ECO:0000313" key="4">
    <source>
        <dbReference type="Proteomes" id="UP001597319"/>
    </source>
</evidence>
<dbReference type="PANTHER" id="PTHR30041:SF8">
    <property type="entry name" value="PROTEIN YFFB"/>
    <property type="match status" value="1"/>
</dbReference>
<dbReference type="InterPro" id="IPR006660">
    <property type="entry name" value="Arsenate_reductase-like"/>
</dbReference>
<dbReference type="EMBL" id="JBHULE010000019">
    <property type="protein sequence ID" value="MFD2563761.1"/>
    <property type="molecule type" value="Genomic_DNA"/>
</dbReference>
<comment type="caution">
    <text evidence="3">The sequence shown here is derived from an EMBL/GenBank/DDBJ whole genome shotgun (WGS) entry which is preliminary data.</text>
</comment>
<dbReference type="Gene3D" id="3.40.30.10">
    <property type="entry name" value="Glutaredoxin"/>
    <property type="match status" value="1"/>
</dbReference>
<dbReference type="InterPro" id="IPR036249">
    <property type="entry name" value="Thioredoxin-like_sf"/>
</dbReference>
<organism evidence="3 4">
    <name type="scientific">Aquimarina rubra</name>
    <dbReference type="NCBI Taxonomy" id="1920033"/>
    <lineage>
        <taxon>Bacteria</taxon>
        <taxon>Pseudomonadati</taxon>
        <taxon>Bacteroidota</taxon>
        <taxon>Flavobacteriia</taxon>
        <taxon>Flavobacteriales</taxon>
        <taxon>Flavobacteriaceae</taxon>
        <taxon>Aquimarina</taxon>
    </lineage>
</organism>
<reference evidence="4" key="1">
    <citation type="journal article" date="2019" name="Int. J. Syst. Evol. Microbiol.">
        <title>The Global Catalogue of Microorganisms (GCM) 10K type strain sequencing project: providing services to taxonomists for standard genome sequencing and annotation.</title>
        <authorList>
            <consortium name="The Broad Institute Genomics Platform"/>
            <consortium name="The Broad Institute Genome Sequencing Center for Infectious Disease"/>
            <person name="Wu L."/>
            <person name="Ma J."/>
        </authorList>
    </citation>
    <scope>NUCLEOTIDE SEQUENCE [LARGE SCALE GENOMIC DNA]</scope>
    <source>
        <strain evidence="4">KCTC 52274</strain>
    </source>
</reference>
<dbReference type="Pfam" id="PF03960">
    <property type="entry name" value="ArsC"/>
    <property type="match status" value="1"/>
</dbReference>
<dbReference type="RefSeq" id="WP_378293468.1">
    <property type="nucleotide sequence ID" value="NZ_JBHULE010000019.1"/>
</dbReference>
<evidence type="ECO:0000256" key="2">
    <source>
        <dbReference type="PROSITE-ProRule" id="PRU01282"/>
    </source>
</evidence>
<dbReference type="PANTHER" id="PTHR30041">
    <property type="entry name" value="ARSENATE REDUCTASE"/>
    <property type="match status" value="1"/>
</dbReference>
<keyword evidence="4" id="KW-1185">Reference proteome</keyword>
<evidence type="ECO:0000256" key="1">
    <source>
        <dbReference type="ARBA" id="ARBA00007198"/>
    </source>
</evidence>
<evidence type="ECO:0000313" key="3">
    <source>
        <dbReference type="EMBL" id="MFD2563761.1"/>
    </source>
</evidence>
<name>A0ABW5LHJ3_9FLAO</name>
<comment type="similarity">
    <text evidence="1 2">Belongs to the ArsC family.</text>
</comment>